<keyword evidence="2" id="KW-1185">Reference proteome</keyword>
<sequence length="108" mass="11923">MRFKTQAKVLGVKGFNGTIDGQVINQTTLFVETALDESRGTAKGFAVNEYKYKDESLFQSMKSMSYPHEAELELELVTSGRTQKTVVVGYKPITGTGLNRQIGEVKQG</sequence>
<protein>
    <recommendedName>
        <fullName evidence="3">Phage tail protein</fullName>
    </recommendedName>
</protein>
<evidence type="ECO:0000313" key="1">
    <source>
        <dbReference type="EMBL" id="GHD60794.1"/>
    </source>
</evidence>
<gene>
    <name evidence="1" type="ORF">GCM10007350_14380</name>
</gene>
<dbReference type="Proteomes" id="UP000604737">
    <property type="component" value="Unassembled WGS sequence"/>
</dbReference>
<name>A0ABQ3GY41_9NEIS</name>
<comment type="caution">
    <text evidence="1">The sequence shown here is derived from an EMBL/GenBank/DDBJ whole genome shotgun (WGS) entry which is preliminary data.</text>
</comment>
<dbReference type="RefSeq" id="WP_189459498.1">
    <property type="nucleotide sequence ID" value="NZ_BMYO01000003.1"/>
</dbReference>
<evidence type="ECO:0000313" key="2">
    <source>
        <dbReference type="Proteomes" id="UP000604737"/>
    </source>
</evidence>
<organism evidence="1 2">
    <name type="scientific">Jeongeupia chitinilytica</name>
    <dbReference type="NCBI Taxonomy" id="1041641"/>
    <lineage>
        <taxon>Bacteria</taxon>
        <taxon>Pseudomonadati</taxon>
        <taxon>Pseudomonadota</taxon>
        <taxon>Betaproteobacteria</taxon>
        <taxon>Neisseriales</taxon>
        <taxon>Chitinibacteraceae</taxon>
        <taxon>Jeongeupia</taxon>
    </lineage>
</organism>
<dbReference type="EMBL" id="BMYO01000003">
    <property type="protein sequence ID" value="GHD60794.1"/>
    <property type="molecule type" value="Genomic_DNA"/>
</dbReference>
<evidence type="ECO:0008006" key="3">
    <source>
        <dbReference type="Google" id="ProtNLM"/>
    </source>
</evidence>
<reference evidence="2" key="1">
    <citation type="journal article" date="2019" name="Int. J. Syst. Evol. Microbiol.">
        <title>The Global Catalogue of Microorganisms (GCM) 10K type strain sequencing project: providing services to taxonomists for standard genome sequencing and annotation.</title>
        <authorList>
            <consortium name="The Broad Institute Genomics Platform"/>
            <consortium name="The Broad Institute Genome Sequencing Center for Infectious Disease"/>
            <person name="Wu L."/>
            <person name="Ma J."/>
        </authorList>
    </citation>
    <scope>NUCLEOTIDE SEQUENCE [LARGE SCALE GENOMIC DNA]</scope>
    <source>
        <strain evidence="2">KCTC 23701</strain>
    </source>
</reference>
<proteinExistence type="predicted"/>
<accession>A0ABQ3GY41</accession>